<evidence type="ECO:0000313" key="6">
    <source>
        <dbReference type="Proteomes" id="UP000645966"/>
    </source>
</evidence>
<evidence type="ECO:0000256" key="3">
    <source>
        <dbReference type="PIRSR" id="PIRSR600888-3"/>
    </source>
</evidence>
<evidence type="ECO:0000256" key="2">
    <source>
        <dbReference type="PIRSR" id="PIRSR600888-1"/>
    </source>
</evidence>
<dbReference type="InterPro" id="IPR000888">
    <property type="entry name" value="RmlC-like"/>
</dbReference>
<dbReference type="Pfam" id="PF00908">
    <property type="entry name" value="dTDP_sugar_isom"/>
    <property type="match status" value="1"/>
</dbReference>
<dbReference type="PANTHER" id="PTHR21047">
    <property type="entry name" value="DTDP-6-DEOXY-D-GLUCOSE-3,5 EPIMERASE"/>
    <property type="match status" value="1"/>
</dbReference>
<keyword evidence="4 5" id="KW-0413">Isomerase</keyword>
<feature type="active site" description="Proton donor" evidence="2">
    <location>
        <position position="131"/>
    </location>
</feature>
<comment type="subunit">
    <text evidence="4">Homodimer.</text>
</comment>
<evidence type="ECO:0000313" key="5">
    <source>
        <dbReference type="EMBL" id="MBI8989990.1"/>
    </source>
</evidence>
<dbReference type="EC" id="5.1.3.13" evidence="4"/>
<comment type="caution">
    <text evidence="5">The sequence shown here is derived from an EMBL/GenBank/DDBJ whole genome shotgun (WGS) entry which is preliminary data.</text>
</comment>
<dbReference type="GO" id="GO:0005829">
    <property type="term" value="C:cytosol"/>
    <property type="evidence" value="ECO:0007669"/>
    <property type="project" value="TreeGrafter"/>
</dbReference>
<dbReference type="AlphaFoldDB" id="A0A934M9A4"/>
<sequence length="210" mass="22809">MPAPHPDLPEILIDDPRVFPDARGSFHEWFSAVRFEAHTGYPLDLQQANLSVSRPGVVRGLHFADVPPGQAKWVTCVHGRIIDVVVDIRVGSDTFGRHVAVELDDENRRCLYIPVGFAHGFAAVTEATVVYLTSAGYNPEVEHGIDPFDPELGIEWPVVTGERIVSDKDIAAPSLASARESGILPDVGDCLAHESELKNGWALANEDAGL</sequence>
<dbReference type="CDD" id="cd00438">
    <property type="entry name" value="cupin_RmlC"/>
    <property type="match status" value="1"/>
</dbReference>
<name>A0A934M9A4_9CORY</name>
<dbReference type="Proteomes" id="UP000645966">
    <property type="component" value="Unassembled WGS sequence"/>
</dbReference>
<feature type="active site" description="Proton acceptor" evidence="2">
    <location>
        <position position="62"/>
    </location>
</feature>
<comment type="similarity">
    <text evidence="1 4">Belongs to the dTDP-4-dehydrorhamnose 3,5-epimerase family.</text>
</comment>
<dbReference type="GO" id="GO:0019305">
    <property type="term" value="P:dTDP-rhamnose biosynthetic process"/>
    <property type="evidence" value="ECO:0007669"/>
    <property type="project" value="UniProtKB-UniRule"/>
</dbReference>
<accession>A0A934M9A4</accession>
<keyword evidence="6" id="KW-1185">Reference proteome</keyword>
<comment type="catalytic activity">
    <reaction evidence="4">
        <text>dTDP-4-dehydro-6-deoxy-alpha-D-glucose = dTDP-4-dehydro-beta-L-rhamnose</text>
        <dbReference type="Rhea" id="RHEA:16969"/>
        <dbReference type="ChEBI" id="CHEBI:57649"/>
        <dbReference type="ChEBI" id="CHEBI:62830"/>
        <dbReference type="EC" id="5.1.3.13"/>
    </reaction>
</comment>
<evidence type="ECO:0000256" key="4">
    <source>
        <dbReference type="RuleBase" id="RU364069"/>
    </source>
</evidence>
<reference evidence="5" key="1">
    <citation type="submission" date="2020-12" db="EMBL/GenBank/DDBJ databases">
        <title>Genome public.</title>
        <authorList>
            <person name="Sun Q."/>
        </authorList>
    </citation>
    <scope>NUCLEOTIDE SEQUENCE</scope>
    <source>
        <strain evidence="5">CCM 8863</strain>
    </source>
</reference>
<feature type="site" description="Participates in a stacking interaction with the thymidine ring of dTDP-4-oxo-6-deoxyglucose" evidence="3">
    <location>
        <position position="137"/>
    </location>
</feature>
<organism evidence="5 6">
    <name type="scientific">Corynebacterium meridianum</name>
    <dbReference type="NCBI Taxonomy" id="2765363"/>
    <lineage>
        <taxon>Bacteria</taxon>
        <taxon>Bacillati</taxon>
        <taxon>Actinomycetota</taxon>
        <taxon>Actinomycetes</taxon>
        <taxon>Mycobacteriales</taxon>
        <taxon>Corynebacteriaceae</taxon>
        <taxon>Corynebacterium</taxon>
    </lineage>
</organism>
<dbReference type="GO" id="GO:0000271">
    <property type="term" value="P:polysaccharide biosynthetic process"/>
    <property type="evidence" value="ECO:0007669"/>
    <property type="project" value="TreeGrafter"/>
</dbReference>
<dbReference type="NCBIfam" id="TIGR01221">
    <property type="entry name" value="rmlC"/>
    <property type="match status" value="1"/>
</dbReference>
<gene>
    <name evidence="5" type="primary">rfbC</name>
    <name evidence="5" type="ORF">JDV75_09515</name>
</gene>
<dbReference type="InterPro" id="IPR014710">
    <property type="entry name" value="RmlC-like_jellyroll"/>
</dbReference>
<dbReference type="PANTHER" id="PTHR21047:SF2">
    <property type="entry name" value="THYMIDINE DIPHOSPHO-4-KETO-RHAMNOSE 3,5-EPIMERASE"/>
    <property type="match status" value="1"/>
</dbReference>
<comment type="function">
    <text evidence="4">Catalyzes the epimerization of the C3' and C5'positions of dTDP-6-deoxy-D-xylo-4-hexulose, forming dTDP-6-deoxy-L-lyxo-4-hexulose.</text>
</comment>
<dbReference type="EMBL" id="JAEIOS010000013">
    <property type="protein sequence ID" value="MBI8989990.1"/>
    <property type="molecule type" value="Genomic_DNA"/>
</dbReference>
<dbReference type="Gene3D" id="2.60.120.10">
    <property type="entry name" value="Jelly Rolls"/>
    <property type="match status" value="1"/>
</dbReference>
<dbReference type="SUPFAM" id="SSF51182">
    <property type="entry name" value="RmlC-like cupins"/>
    <property type="match status" value="1"/>
</dbReference>
<comment type="pathway">
    <text evidence="4">Carbohydrate biosynthesis; dTDP-L-rhamnose biosynthesis.</text>
</comment>
<dbReference type="GO" id="GO:0008830">
    <property type="term" value="F:dTDP-4-dehydrorhamnose 3,5-epimerase activity"/>
    <property type="evidence" value="ECO:0007669"/>
    <property type="project" value="UniProtKB-UniRule"/>
</dbReference>
<dbReference type="InterPro" id="IPR011051">
    <property type="entry name" value="RmlC_Cupin_sf"/>
</dbReference>
<evidence type="ECO:0000256" key="1">
    <source>
        <dbReference type="ARBA" id="ARBA00010154"/>
    </source>
</evidence>
<protein>
    <recommendedName>
        <fullName evidence="4">dTDP-4-dehydrorhamnose 3,5-epimerase</fullName>
        <ecNumber evidence="4">5.1.3.13</ecNumber>
    </recommendedName>
    <alternativeName>
        <fullName evidence="4">Thymidine diphospho-4-keto-rhamnose 3,5-epimerase</fullName>
    </alternativeName>
</protein>
<proteinExistence type="inferred from homology"/>